<dbReference type="Gene3D" id="1.20.1300.10">
    <property type="entry name" value="Fumarate reductase/succinate dehydrogenase, transmembrane subunit"/>
    <property type="match status" value="1"/>
</dbReference>
<evidence type="ECO:0000313" key="3">
    <source>
        <dbReference type="Proteomes" id="UP000626109"/>
    </source>
</evidence>
<feature type="transmembrane region" description="Helical" evidence="1">
    <location>
        <begin position="290"/>
        <end position="310"/>
    </location>
</feature>
<dbReference type="InterPro" id="IPR034804">
    <property type="entry name" value="SQR/QFR_C/D"/>
</dbReference>
<keyword evidence="1" id="KW-1133">Transmembrane helix</keyword>
<dbReference type="GO" id="GO:0016020">
    <property type="term" value="C:membrane"/>
    <property type="evidence" value="ECO:0007669"/>
    <property type="project" value="InterPro"/>
</dbReference>
<name>A0A813LYB3_POLGL</name>
<evidence type="ECO:0000256" key="1">
    <source>
        <dbReference type="SAM" id="Phobius"/>
    </source>
</evidence>
<proteinExistence type="predicted"/>
<keyword evidence="1" id="KW-0472">Membrane</keyword>
<gene>
    <name evidence="2" type="ORF">PGLA2088_LOCUS50465</name>
</gene>
<feature type="transmembrane region" description="Helical" evidence="1">
    <location>
        <begin position="249"/>
        <end position="269"/>
    </location>
</feature>
<reference evidence="2" key="1">
    <citation type="submission" date="2021-02" db="EMBL/GenBank/DDBJ databases">
        <authorList>
            <person name="Dougan E. K."/>
            <person name="Rhodes N."/>
            <person name="Thang M."/>
            <person name="Chan C."/>
        </authorList>
    </citation>
    <scope>NUCLEOTIDE SEQUENCE</scope>
</reference>
<feature type="non-terminal residue" evidence="2">
    <location>
        <position position="1"/>
    </location>
</feature>
<accession>A0A813LYB3</accession>
<protein>
    <submittedName>
        <fullName evidence="2">Uncharacterized protein</fullName>
    </submittedName>
</protein>
<feature type="transmembrane region" description="Helical" evidence="1">
    <location>
        <begin position="209"/>
        <end position="229"/>
    </location>
</feature>
<dbReference type="AlphaFoldDB" id="A0A813LYB3"/>
<sequence>RPSSLRKAFQSLGCSPLGRRQVGCTGITGWVETPCWTAWSLAAGPAGLQPRFCRGGYWTLLSPWQSLRGTVAQALRMRRRRSCSRRPRPCMPGMRPSAWRRSPTTLQGTTAGLCCTAECWTSRTSWQRTREGSWSSPPWQDKYAPECIVGYVSRLEPLVDHATIREGGLKSLFRGAVAYLLAVVFAVGGVLWAASDLKVAKDSDAINRSAMLLVAFLVMHALGNLYTFLGPADVNSLGYFNQRLALGSPIHLLEAYLLVSLTLHAVLGLKTAWRQRRSYSRGRALKTLNLAVSGALLLVFVAVHLCQFRFGDASEVSPYYIRPPESLVDFSRSPPRFWTDDPSIQPVRVRNLYALQYKIFSDPRWTLCYS</sequence>
<keyword evidence="1" id="KW-0812">Transmembrane</keyword>
<dbReference type="Proteomes" id="UP000626109">
    <property type="component" value="Unassembled WGS sequence"/>
</dbReference>
<dbReference type="EMBL" id="CAJNNW010037385">
    <property type="protein sequence ID" value="CAE8741438.1"/>
    <property type="molecule type" value="Genomic_DNA"/>
</dbReference>
<comment type="caution">
    <text evidence="2">The sequence shown here is derived from an EMBL/GenBank/DDBJ whole genome shotgun (WGS) entry which is preliminary data.</text>
</comment>
<organism evidence="2 3">
    <name type="scientific">Polarella glacialis</name>
    <name type="common">Dinoflagellate</name>
    <dbReference type="NCBI Taxonomy" id="89957"/>
    <lineage>
        <taxon>Eukaryota</taxon>
        <taxon>Sar</taxon>
        <taxon>Alveolata</taxon>
        <taxon>Dinophyceae</taxon>
        <taxon>Suessiales</taxon>
        <taxon>Suessiaceae</taxon>
        <taxon>Polarella</taxon>
    </lineage>
</organism>
<evidence type="ECO:0000313" key="2">
    <source>
        <dbReference type="EMBL" id="CAE8741438.1"/>
    </source>
</evidence>
<dbReference type="SUPFAM" id="SSF81343">
    <property type="entry name" value="Fumarate reductase respiratory complex transmembrane subunits"/>
    <property type="match status" value="1"/>
</dbReference>
<feature type="transmembrane region" description="Helical" evidence="1">
    <location>
        <begin position="176"/>
        <end position="197"/>
    </location>
</feature>